<name>A0ABP0KBZ7_9DINO</name>
<evidence type="ECO:0000313" key="1">
    <source>
        <dbReference type="EMBL" id="CAK9024328.1"/>
    </source>
</evidence>
<proteinExistence type="predicted"/>
<dbReference type="EMBL" id="CAXAMN010008213">
    <property type="protein sequence ID" value="CAK9024328.1"/>
    <property type="molecule type" value="Genomic_DNA"/>
</dbReference>
<evidence type="ECO:0000313" key="2">
    <source>
        <dbReference type="Proteomes" id="UP001642484"/>
    </source>
</evidence>
<gene>
    <name evidence="1" type="ORF">CCMP2556_LOCUS15581</name>
</gene>
<sequence length="104" mass="11831">MVFLSCSQPLRYVVMPKHSDRKCHVMKTLKHQALRLRMKQTSSLWVPSKHMFPVLWGKKLSVASEGCIFQPKLFSTCSFDDAILGSSLVSQCLDSQETFVATEH</sequence>
<reference evidence="1 2" key="1">
    <citation type="submission" date="2024-02" db="EMBL/GenBank/DDBJ databases">
        <authorList>
            <person name="Chen Y."/>
            <person name="Shah S."/>
            <person name="Dougan E. K."/>
            <person name="Thang M."/>
            <person name="Chan C."/>
        </authorList>
    </citation>
    <scope>NUCLEOTIDE SEQUENCE [LARGE SCALE GENOMIC DNA]</scope>
</reference>
<comment type="caution">
    <text evidence="1">The sequence shown here is derived from an EMBL/GenBank/DDBJ whole genome shotgun (WGS) entry which is preliminary data.</text>
</comment>
<keyword evidence="2" id="KW-1185">Reference proteome</keyword>
<accession>A0ABP0KBZ7</accession>
<protein>
    <submittedName>
        <fullName evidence="1">Uncharacterized protein</fullName>
    </submittedName>
</protein>
<dbReference type="Proteomes" id="UP001642484">
    <property type="component" value="Unassembled WGS sequence"/>
</dbReference>
<organism evidence="1 2">
    <name type="scientific">Durusdinium trenchii</name>
    <dbReference type="NCBI Taxonomy" id="1381693"/>
    <lineage>
        <taxon>Eukaryota</taxon>
        <taxon>Sar</taxon>
        <taxon>Alveolata</taxon>
        <taxon>Dinophyceae</taxon>
        <taxon>Suessiales</taxon>
        <taxon>Symbiodiniaceae</taxon>
        <taxon>Durusdinium</taxon>
    </lineage>
</organism>